<dbReference type="GO" id="GO:0046872">
    <property type="term" value="F:metal ion binding"/>
    <property type="evidence" value="ECO:0007669"/>
    <property type="project" value="UniProtKB-KW"/>
</dbReference>
<dbReference type="SFLD" id="SFLDS00029">
    <property type="entry name" value="Radical_SAM"/>
    <property type="match status" value="1"/>
</dbReference>
<keyword evidence="5" id="KW-0408">Iron</keyword>
<gene>
    <name evidence="8" type="ORF">ENT73_04555</name>
</gene>
<keyword evidence="4" id="KW-0479">Metal-binding</keyword>
<accession>A0A832GQM7</accession>
<dbReference type="NCBIfam" id="TIGR02495">
    <property type="entry name" value="NrdG2"/>
    <property type="match status" value="1"/>
</dbReference>
<evidence type="ECO:0000256" key="6">
    <source>
        <dbReference type="ARBA" id="ARBA00023014"/>
    </source>
</evidence>
<organism evidence="8">
    <name type="scientific">Caldimicrobium thiodismutans</name>
    <dbReference type="NCBI Taxonomy" id="1653476"/>
    <lineage>
        <taxon>Bacteria</taxon>
        <taxon>Pseudomonadati</taxon>
        <taxon>Thermodesulfobacteriota</taxon>
        <taxon>Thermodesulfobacteria</taxon>
        <taxon>Thermodesulfobacteriales</taxon>
        <taxon>Thermodesulfobacteriaceae</taxon>
        <taxon>Caldimicrobium</taxon>
    </lineage>
</organism>
<keyword evidence="3" id="KW-0949">S-adenosyl-L-methionine</keyword>
<comment type="cofactor">
    <cofactor evidence="1">
        <name>[4Fe-4S] cluster</name>
        <dbReference type="ChEBI" id="CHEBI:49883"/>
    </cofactor>
</comment>
<dbReference type="GO" id="GO:0003824">
    <property type="term" value="F:catalytic activity"/>
    <property type="evidence" value="ECO:0007669"/>
    <property type="project" value="InterPro"/>
</dbReference>
<dbReference type="PANTHER" id="PTHR30352:SF5">
    <property type="entry name" value="PYRUVATE FORMATE-LYASE 1-ACTIVATING ENZYME"/>
    <property type="match status" value="1"/>
</dbReference>
<evidence type="ECO:0000256" key="2">
    <source>
        <dbReference type="ARBA" id="ARBA00022485"/>
    </source>
</evidence>
<keyword evidence="6" id="KW-0411">Iron-sulfur</keyword>
<evidence type="ECO:0000256" key="1">
    <source>
        <dbReference type="ARBA" id="ARBA00001966"/>
    </source>
</evidence>
<reference evidence="8" key="1">
    <citation type="journal article" date="2020" name="mSystems">
        <title>Genome- and Community-Level Interaction Insights into Carbon Utilization and Element Cycling Functions of Hydrothermarchaeota in Hydrothermal Sediment.</title>
        <authorList>
            <person name="Zhou Z."/>
            <person name="Liu Y."/>
            <person name="Xu W."/>
            <person name="Pan J."/>
            <person name="Luo Z.H."/>
            <person name="Li M."/>
        </authorList>
    </citation>
    <scope>NUCLEOTIDE SEQUENCE [LARGE SCALE GENOMIC DNA]</scope>
    <source>
        <strain evidence="8">SpSt-605</strain>
    </source>
</reference>
<protein>
    <submittedName>
        <fullName evidence="8">Anaerobic ribonucleoside-triphosphate reductase activating protein</fullName>
    </submittedName>
</protein>
<dbReference type="InterPro" id="IPR034457">
    <property type="entry name" value="Organic_radical-activating"/>
</dbReference>
<name>A0A832GQM7_9BACT</name>
<dbReference type="SFLD" id="SFLDG01094">
    <property type="entry name" value="Uncharacterised_Radical_SAM_Su"/>
    <property type="match status" value="1"/>
</dbReference>
<dbReference type="PANTHER" id="PTHR30352">
    <property type="entry name" value="PYRUVATE FORMATE-LYASE-ACTIVATING ENZYME"/>
    <property type="match status" value="1"/>
</dbReference>
<feature type="domain" description="Radical SAM core" evidence="7">
    <location>
        <begin position="12"/>
        <end position="223"/>
    </location>
</feature>
<dbReference type="InterPro" id="IPR058240">
    <property type="entry name" value="rSAM_sf"/>
</dbReference>
<dbReference type="InterPro" id="IPR007197">
    <property type="entry name" value="rSAM"/>
</dbReference>
<evidence type="ECO:0000256" key="3">
    <source>
        <dbReference type="ARBA" id="ARBA00022691"/>
    </source>
</evidence>
<comment type="caution">
    <text evidence="8">The sequence shown here is derived from an EMBL/GenBank/DDBJ whole genome shotgun (WGS) entry which is preliminary data.</text>
</comment>
<dbReference type="InterPro" id="IPR006638">
    <property type="entry name" value="Elp3/MiaA/NifB-like_rSAM"/>
</dbReference>
<keyword evidence="2" id="KW-0004">4Fe-4S</keyword>
<dbReference type="AlphaFoldDB" id="A0A832GQM7"/>
<dbReference type="EMBL" id="DSZU01000078">
    <property type="protein sequence ID" value="HGV55340.1"/>
    <property type="molecule type" value="Genomic_DNA"/>
</dbReference>
<dbReference type="InterPro" id="IPR013785">
    <property type="entry name" value="Aldolase_TIM"/>
</dbReference>
<proteinExistence type="predicted"/>
<dbReference type="Pfam" id="PF04055">
    <property type="entry name" value="Radical_SAM"/>
    <property type="match status" value="1"/>
</dbReference>
<sequence>MIKGFRGTSLVDYPEKIASVIYTYGCNFRCPYCYNIELIRREYYRELTDISEEEVLAKLLERKNFIQGVVISGGEPTIWDRKLRFFMERIKYELDLPIKLDTNGSKPDLLENLFKDNLIDFLALDFKTSLKRYEELGGKAEIIKETLSLLKNYAEKVEIRITLYPPLVTPEDFEEMLPYLQGFTRVALQKYLPEKNLSGKGVSPYSEEESLYFLEKLKNFFPELKIYNRL</sequence>
<evidence type="ECO:0000313" key="8">
    <source>
        <dbReference type="EMBL" id="HGV55340.1"/>
    </source>
</evidence>
<dbReference type="SMART" id="SM00729">
    <property type="entry name" value="Elp3"/>
    <property type="match status" value="1"/>
</dbReference>
<dbReference type="SUPFAM" id="SSF102114">
    <property type="entry name" value="Radical SAM enzymes"/>
    <property type="match status" value="1"/>
</dbReference>
<evidence type="ECO:0000256" key="4">
    <source>
        <dbReference type="ARBA" id="ARBA00022723"/>
    </source>
</evidence>
<evidence type="ECO:0000259" key="7">
    <source>
        <dbReference type="PROSITE" id="PS51918"/>
    </source>
</evidence>
<dbReference type="PROSITE" id="PS51918">
    <property type="entry name" value="RADICAL_SAM"/>
    <property type="match status" value="1"/>
</dbReference>
<dbReference type="GO" id="GO:0051539">
    <property type="term" value="F:4 iron, 4 sulfur cluster binding"/>
    <property type="evidence" value="ECO:0007669"/>
    <property type="project" value="UniProtKB-KW"/>
</dbReference>
<dbReference type="InterPro" id="IPR012840">
    <property type="entry name" value="NrdG2"/>
</dbReference>
<evidence type="ECO:0000256" key="5">
    <source>
        <dbReference type="ARBA" id="ARBA00023004"/>
    </source>
</evidence>
<dbReference type="CDD" id="cd01335">
    <property type="entry name" value="Radical_SAM"/>
    <property type="match status" value="1"/>
</dbReference>
<dbReference type="Gene3D" id="3.20.20.70">
    <property type="entry name" value="Aldolase class I"/>
    <property type="match status" value="1"/>
</dbReference>